<protein>
    <recommendedName>
        <fullName evidence="8">Histone H4</fullName>
    </recommendedName>
</protein>
<evidence type="ECO:0000256" key="6">
    <source>
        <dbReference type="ARBA" id="ARBA00023242"/>
    </source>
</evidence>
<accession>F9W948</accession>
<dbReference type="SUPFAM" id="SSF47113">
    <property type="entry name" value="Histone-fold"/>
    <property type="match status" value="1"/>
</dbReference>
<dbReference type="Pfam" id="PF00808">
    <property type="entry name" value="CBFD_NFYB_HMF"/>
    <property type="match status" value="1"/>
</dbReference>
<evidence type="ECO:0000256" key="4">
    <source>
        <dbReference type="ARBA" id="ARBA00022454"/>
    </source>
</evidence>
<dbReference type="AlphaFoldDB" id="F9W948"/>
<evidence type="ECO:0000259" key="9">
    <source>
        <dbReference type="Pfam" id="PF00808"/>
    </source>
</evidence>
<evidence type="ECO:0000313" key="10">
    <source>
        <dbReference type="EMBL" id="CCD13738.1"/>
    </source>
</evidence>
<evidence type="ECO:0000256" key="5">
    <source>
        <dbReference type="ARBA" id="ARBA00023125"/>
    </source>
</evidence>
<comment type="subcellular location">
    <subcellularLocation>
        <location evidence="2">Chromosome</location>
    </subcellularLocation>
    <subcellularLocation>
        <location evidence="1">Nucleus</location>
    </subcellularLocation>
</comment>
<dbReference type="CDD" id="cd22912">
    <property type="entry name" value="HFD_H4"/>
    <property type="match status" value="1"/>
</dbReference>
<comment type="subunit">
    <text evidence="8">The nucleosome is a histone octamer containing two molecules each of H2A, H2B, H3 and H4 assembled in one H3-H4 heterotetramer and two H2A-H2B heterodimers. The octamer wraps approximately 147 bp of DNA.</text>
</comment>
<feature type="domain" description="Transcription factor CBF/NF-Y/archaeal histone" evidence="9">
    <location>
        <begin position="82"/>
        <end position="140"/>
    </location>
</feature>
<dbReference type="Proteomes" id="UP000000702">
    <property type="component" value="Unassembled WGS sequence"/>
</dbReference>
<keyword evidence="11" id="KW-1185">Reference proteome</keyword>
<organism evidence="10 11">
    <name type="scientific">Trypanosoma congolense (strain IL3000)</name>
    <dbReference type="NCBI Taxonomy" id="1068625"/>
    <lineage>
        <taxon>Eukaryota</taxon>
        <taxon>Discoba</taxon>
        <taxon>Euglenozoa</taxon>
        <taxon>Kinetoplastea</taxon>
        <taxon>Metakinetoplastina</taxon>
        <taxon>Trypanosomatida</taxon>
        <taxon>Trypanosomatidae</taxon>
        <taxon>Trypanosoma</taxon>
        <taxon>Nannomonas</taxon>
    </lineage>
</organism>
<reference evidence="11" key="1">
    <citation type="submission" date="2011-07" db="EMBL/GenBank/DDBJ databases">
        <title>Divergent evolution of antigenic variation in African trypanosomes.</title>
        <authorList>
            <person name="Jackson A.P."/>
            <person name="Berry A."/>
            <person name="Allison H.C."/>
            <person name="Burton P."/>
            <person name="Anderson J."/>
            <person name="Aslett M."/>
            <person name="Brown R."/>
            <person name="Corton N."/>
            <person name="Harris D."/>
            <person name="Hauser H."/>
            <person name="Gamble J."/>
            <person name="Gilderthorp R."/>
            <person name="McQuillan J."/>
            <person name="Quail M.A."/>
            <person name="Sanders M."/>
            <person name="Van Tonder A."/>
            <person name="Ginger M.L."/>
            <person name="Donelson J.E."/>
            <person name="Field M.C."/>
            <person name="Barry J.D."/>
            <person name="Berriman M."/>
            <person name="Hertz-Fowler C."/>
        </authorList>
    </citation>
    <scope>NUCLEOTIDE SEQUENCE [LARGE SCALE GENOMIC DNA]</scope>
    <source>
        <strain evidence="11">IL3000</strain>
    </source>
</reference>
<dbReference type="GO" id="GO:0003677">
    <property type="term" value="F:DNA binding"/>
    <property type="evidence" value="ECO:0007669"/>
    <property type="project" value="UniProtKB-KW"/>
</dbReference>
<comment type="similarity">
    <text evidence="3 8">Belongs to the histone H4 family.</text>
</comment>
<dbReference type="EMBL" id="CAEQ01001260">
    <property type="protein sequence ID" value="CCD13738.1"/>
    <property type="molecule type" value="Genomic_DNA"/>
</dbReference>
<evidence type="ECO:0000256" key="7">
    <source>
        <dbReference type="ARBA" id="ARBA00023269"/>
    </source>
</evidence>
<dbReference type="VEuPathDB" id="TriTrypDB:TcIL3000_0_44460"/>
<keyword evidence="4 8" id="KW-0158">Chromosome</keyword>
<dbReference type="PANTHER" id="PTHR10484">
    <property type="entry name" value="HISTONE H4"/>
    <property type="match status" value="1"/>
</dbReference>
<keyword evidence="6 8" id="KW-0539">Nucleus</keyword>
<gene>
    <name evidence="10" type="ORF">TCIL3000_0_44460</name>
</gene>
<dbReference type="GO" id="GO:0000786">
    <property type="term" value="C:nucleosome"/>
    <property type="evidence" value="ECO:0007669"/>
    <property type="project" value="UniProtKB-KW"/>
</dbReference>
<keyword evidence="5 8" id="KW-0238">DNA-binding</keyword>
<evidence type="ECO:0000256" key="3">
    <source>
        <dbReference type="ARBA" id="ARBA00006564"/>
    </source>
</evidence>
<evidence type="ECO:0000256" key="1">
    <source>
        <dbReference type="ARBA" id="ARBA00004123"/>
    </source>
</evidence>
<dbReference type="SMART" id="SM00417">
    <property type="entry name" value="H4"/>
    <property type="match status" value="1"/>
</dbReference>
<evidence type="ECO:0000313" key="11">
    <source>
        <dbReference type="Proteomes" id="UP000000702"/>
    </source>
</evidence>
<evidence type="ECO:0000256" key="8">
    <source>
        <dbReference type="RuleBase" id="RU000528"/>
    </source>
</evidence>
<keyword evidence="7 8" id="KW-0544">Nucleosome core</keyword>
<name>F9W948_TRYCI</name>
<proteinExistence type="inferred from homology"/>
<comment type="caution">
    <text evidence="10">The sequence shown here is derived from an EMBL/GenBank/DDBJ whole genome shotgun (WGS) entry which is preliminary data.</text>
</comment>
<dbReference type="InterPro" id="IPR009072">
    <property type="entry name" value="Histone-fold"/>
</dbReference>
<dbReference type="InterPro" id="IPR001951">
    <property type="entry name" value="Histone_H4"/>
</dbReference>
<sequence>MHGDNALKTQMYNDICTYINRELIMRKQFPIEGYVPVVTYVPAGSTTTGKMANDGRRRDWLNTGCTRRRRAKRVVNKVLSRSSVRRLARRGGVRRLAEPVYDEVRDILKSFVENLLRKAVVYTRYRRRETISASDVVSALRTYGIVLYGYM</sequence>
<dbReference type="InterPro" id="IPR003958">
    <property type="entry name" value="CBFA_NFYB_domain"/>
</dbReference>
<evidence type="ECO:0000256" key="2">
    <source>
        <dbReference type="ARBA" id="ARBA00004286"/>
    </source>
</evidence>
<reference evidence="10 11" key="2">
    <citation type="journal article" date="2012" name="Proc. Natl. Acad. Sci. U.S.A.">
        <title>Antigenic diversity is generated by distinct evolutionary mechanisms in African trypanosome species.</title>
        <authorList>
            <person name="Jackson A.P."/>
            <person name="Berry A."/>
            <person name="Aslett M."/>
            <person name="Allison H.C."/>
            <person name="Burton P."/>
            <person name="Vavrova-Anderson J."/>
            <person name="Brown R."/>
            <person name="Browne H."/>
            <person name="Corton N."/>
            <person name="Hauser H."/>
            <person name="Gamble J."/>
            <person name="Gilderthorp R."/>
            <person name="Marcello L."/>
            <person name="McQuillan J."/>
            <person name="Otto T.D."/>
            <person name="Quail M.A."/>
            <person name="Sanders M.J."/>
            <person name="van Tonder A."/>
            <person name="Ginger M.L."/>
            <person name="Field M.C."/>
            <person name="Barry J.D."/>
            <person name="Hertz-Fowler C."/>
            <person name="Berriman M."/>
        </authorList>
    </citation>
    <scope>NUCLEOTIDE SEQUENCE [LARGE SCALE GENOMIC DNA]</scope>
    <source>
        <strain evidence="10 11">IL3000</strain>
    </source>
</reference>
<dbReference type="GO" id="GO:0030527">
    <property type="term" value="F:structural constituent of chromatin"/>
    <property type="evidence" value="ECO:0007669"/>
    <property type="project" value="InterPro"/>
</dbReference>
<dbReference type="GO" id="GO:0005634">
    <property type="term" value="C:nucleus"/>
    <property type="evidence" value="ECO:0007669"/>
    <property type="project" value="UniProtKB-SubCell"/>
</dbReference>
<comment type="function">
    <text evidence="8">Core component of nucleosome. Nucleosomes wrap and compact DNA into chromatin, limiting DNA accessibility to the cellular machineries which require DNA as a template. Histones thereby play a central role in transcription regulation, DNA repair, DNA replication and chromosomal stability. DNA accessibility is regulated via a complex set of post-translational modifications of histones, also called histone code, and nucleosome remodeling.</text>
</comment>
<dbReference type="GO" id="GO:0046982">
    <property type="term" value="F:protein heterodimerization activity"/>
    <property type="evidence" value="ECO:0007669"/>
    <property type="project" value="InterPro"/>
</dbReference>
<dbReference type="PRINTS" id="PR00623">
    <property type="entry name" value="HISTONEH4"/>
</dbReference>
<dbReference type="Gene3D" id="1.10.20.10">
    <property type="entry name" value="Histone, subunit A"/>
    <property type="match status" value="1"/>
</dbReference>